<keyword evidence="3" id="KW-1185">Reference proteome</keyword>
<evidence type="ECO:0000313" key="4">
    <source>
        <dbReference type="RefSeq" id="XP_022304436.1"/>
    </source>
</evidence>
<feature type="compositionally biased region" description="Polar residues" evidence="1">
    <location>
        <begin position="1493"/>
        <end position="1503"/>
    </location>
</feature>
<dbReference type="InterPro" id="IPR009003">
    <property type="entry name" value="Peptidase_S1_PA"/>
</dbReference>
<evidence type="ECO:0000259" key="2">
    <source>
        <dbReference type="Pfam" id="PF18738"/>
    </source>
</evidence>
<feature type="region of interest" description="Disordered" evidence="1">
    <location>
        <begin position="1492"/>
        <end position="1516"/>
    </location>
</feature>
<protein>
    <submittedName>
        <fullName evidence="4">Uncharacterized protein LOC111111641</fullName>
    </submittedName>
</protein>
<dbReference type="KEGG" id="cvn:111111641"/>
<accession>A0A8B8BNG0</accession>
<dbReference type="Proteomes" id="UP000694844">
    <property type="component" value="Chromosome 9"/>
</dbReference>
<proteinExistence type="predicted"/>
<feature type="compositionally biased region" description="Basic and acidic residues" evidence="1">
    <location>
        <begin position="69"/>
        <end position="86"/>
    </location>
</feature>
<evidence type="ECO:0000313" key="3">
    <source>
        <dbReference type="Proteomes" id="UP000694844"/>
    </source>
</evidence>
<dbReference type="SUPFAM" id="SSF50494">
    <property type="entry name" value="Trypsin-like serine proteases"/>
    <property type="match status" value="1"/>
</dbReference>
<feature type="region of interest" description="Disordered" evidence="1">
    <location>
        <begin position="589"/>
        <end position="624"/>
    </location>
</feature>
<organism evidence="3 4">
    <name type="scientific">Crassostrea virginica</name>
    <name type="common">Eastern oyster</name>
    <dbReference type="NCBI Taxonomy" id="6565"/>
    <lineage>
        <taxon>Eukaryota</taxon>
        <taxon>Metazoa</taxon>
        <taxon>Spiralia</taxon>
        <taxon>Lophotrochozoa</taxon>
        <taxon>Mollusca</taxon>
        <taxon>Bivalvia</taxon>
        <taxon>Autobranchia</taxon>
        <taxon>Pteriomorphia</taxon>
        <taxon>Ostreida</taxon>
        <taxon>Ostreoidea</taxon>
        <taxon>Ostreidae</taxon>
        <taxon>Crassostrea</taxon>
    </lineage>
</organism>
<sequence>MLFDVLKNHSDREQVLFKACDAFGLKHVEKLVKKIEMSQDLKARSLTGVTKEEQVQDSKMKTSTGVTKETQDAGTERDPADSRTDIEGLMDIPEQSSAPIYASKTASRNFARLCQLIMTVCVDLFRDVLDFYIEPGEMRTEMQENLPDFLKMTNNQQLDIIHTFQISRAKFSSKVFDLSLMYILIRLECCIPQPTNGWGSSPETDDRCLAANIERIRIYGIKVLNNSEEINDTDFQDIWQNLRTIIDQIQKLVFQKDTYAEAVDELFSHEHISTRYIDRFQRLKDEKGPFSNINFHPQREETNALRLYLLMNMICADLFREILSHFVSTAKLQYEGFKYDRWIPARNLNSFYKLLRDICNISPHKNGWGNPPESKDNCVSACIERIKIRSEILLFLTFDEVSNPMFEENWKSIRSDILEIERQVLDGHLYEERIDDLFSTDTYFVKALASRLRFCIDSDEFHMWLNSPVMYNEHLEIDESDESDEFESEWSMFSNISSYFGSENDESEIETNIKSRTKSEESEDRAGSGKRRNRVGIGKTKGITVSEESEVIVCSEKRNDSVGIGKTKGITVREESEVILCSEKRRDSVGIGKTEDSTATEESKDGTGSEKSIDERAPEKREDEEIYGDIIVSEDCEDVNSSHKSLELSKLFKDVCEKVTQQVQNSSFCADTLDMKGLFTIVNNIRFLKKEELVKHCREPYQWSTGLRPGDVIASEVRVTSDKSELQVSDFKNTLCESKMIYNPHVIMVFSNCITVIEAKLKVYRTYRETKCPDNFFIHHNYDDSDHISKLSAFCKASFVCDKINSMANSIPEDSIFNIVSEEIGEMSMSTIGRICANVALEHCEQNIGTKGREHPKADIDLSLQMLLQETVKRTCRFLGFVSYRRIISFPFKSDRIFETIPQEIYENILFEALKVHVSEYESKHCSGRPSGDENFYKFRRTVANNVLRIIKENIKTIVDTFKKRYKETIKDLEYVCETLESFKKSCRPSSMPELFEEWVKREVNQPNISKLEKCPSVLKYILGRKEEKPCVKVFFKERDTEAEEIFSKEGQNLSKETICEFIIMKEEIKNIRDKQKEIRIRERKAKQIPPSTRTQINEIVQKEGEQICAKYSSVVGIDVSNILTNRQDLPYTPCVVLYCLDESLVPFGENPLPRSIGGFPVDIRVDLLMFGSCRSENCVTLNPGCDIGSIHSAGSVGFLVNTPYEPYEGFLTAAHVAAENAHGIYRRSSDNFDNTKGSNESIMHPSESVYSVGTVENLIFGNYCSYGADVAIVRRENATGLTQSRKDQEALVIAEPDVTPSEEQLHVVKKGRTTNVTLGIYDGLFLLATLRFGIQQNGPFYYFEKCYRILDNDEEFFQGGDSGSGVFLIDRKRSRIQPLGIAFGRYIGLTLVCKIKHIAERFQLSILKDSFSTSYLNEYLSKQVKVNMPSRKRKCSPDPMPGKKKKVAYTREKSQALLAESFHSSAPPQVVDSNNVVINYDHLTASCKRHQQQAATTSSISVEANPAPISRARSS</sequence>
<dbReference type="RefSeq" id="XP_022304436.1">
    <property type="nucleotide sequence ID" value="XM_022448728.1"/>
</dbReference>
<feature type="domain" description="DZIP3-like HEPN" evidence="2">
    <location>
        <begin position="150"/>
        <end position="252"/>
    </location>
</feature>
<feature type="region of interest" description="Disordered" evidence="1">
    <location>
        <begin position="502"/>
        <end position="538"/>
    </location>
</feature>
<feature type="domain" description="DZIP3-like HEPN" evidence="2">
    <location>
        <begin position="353"/>
        <end position="437"/>
    </location>
</feature>
<dbReference type="Pfam" id="PF18738">
    <property type="entry name" value="HEPN_DZIP3"/>
    <property type="match status" value="2"/>
</dbReference>
<dbReference type="GeneID" id="111111641"/>
<feature type="compositionally biased region" description="Basic and acidic residues" evidence="1">
    <location>
        <begin position="589"/>
        <end position="623"/>
    </location>
</feature>
<evidence type="ECO:0000256" key="1">
    <source>
        <dbReference type="SAM" id="MobiDB-lite"/>
    </source>
</evidence>
<feature type="compositionally biased region" description="Basic and acidic residues" evidence="1">
    <location>
        <begin position="511"/>
        <end position="527"/>
    </location>
</feature>
<feature type="region of interest" description="Disordered" evidence="1">
    <location>
        <begin position="47"/>
        <end position="87"/>
    </location>
</feature>
<name>A0A8B8BNG0_CRAVI</name>
<gene>
    <name evidence="4" type="primary">LOC111111641</name>
</gene>
<dbReference type="OrthoDB" id="6083162at2759"/>
<reference evidence="4" key="1">
    <citation type="submission" date="2025-08" db="UniProtKB">
        <authorList>
            <consortium name="RefSeq"/>
        </authorList>
    </citation>
    <scope>IDENTIFICATION</scope>
    <source>
        <tissue evidence="4">Whole sample</tissue>
    </source>
</reference>
<feature type="compositionally biased region" description="Basic and acidic residues" evidence="1">
    <location>
        <begin position="50"/>
        <end position="60"/>
    </location>
</feature>
<dbReference type="InterPro" id="IPR041249">
    <property type="entry name" value="HEPN_DZIP3"/>
</dbReference>